<feature type="chain" id="PRO_5025382003" description="C2H2-type domain-containing protein" evidence="1">
    <location>
        <begin position="23"/>
        <end position="73"/>
    </location>
</feature>
<evidence type="ECO:0000256" key="1">
    <source>
        <dbReference type="SAM" id="SignalP"/>
    </source>
</evidence>
<keyword evidence="1" id="KW-0732">Signal</keyword>
<evidence type="ECO:0000313" key="3">
    <source>
        <dbReference type="Proteomes" id="UP000800200"/>
    </source>
</evidence>
<sequence length="73" mass="8725">MSINWFLFHIIRHSIFLRAAHSQSHCFPCTFSFFPVRAQGLQHCLYHWHSDQVWRLYLSFVDLSFVTSIHGES</sequence>
<gene>
    <name evidence="2" type="ORF">K469DRAFT_317724</name>
</gene>
<proteinExistence type="predicted"/>
<dbReference type="Proteomes" id="UP000800200">
    <property type="component" value="Unassembled WGS sequence"/>
</dbReference>
<organism evidence="2 3">
    <name type="scientific">Zopfia rhizophila CBS 207.26</name>
    <dbReference type="NCBI Taxonomy" id="1314779"/>
    <lineage>
        <taxon>Eukaryota</taxon>
        <taxon>Fungi</taxon>
        <taxon>Dikarya</taxon>
        <taxon>Ascomycota</taxon>
        <taxon>Pezizomycotina</taxon>
        <taxon>Dothideomycetes</taxon>
        <taxon>Dothideomycetes incertae sedis</taxon>
        <taxon>Zopfiaceae</taxon>
        <taxon>Zopfia</taxon>
    </lineage>
</organism>
<protein>
    <recommendedName>
        <fullName evidence="4">C2H2-type domain-containing protein</fullName>
    </recommendedName>
</protein>
<keyword evidence="3" id="KW-1185">Reference proteome</keyword>
<reference evidence="2" key="1">
    <citation type="journal article" date="2020" name="Stud. Mycol.">
        <title>101 Dothideomycetes genomes: a test case for predicting lifestyles and emergence of pathogens.</title>
        <authorList>
            <person name="Haridas S."/>
            <person name="Albert R."/>
            <person name="Binder M."/>
            <person name="Bloem J."/>
            <person name="Labutti K."/>
            <person name="Salamov A."/>
            <person name="Andreopoulos B."/>
            <person name="Baker S."/>
            <person name="Barry K."/>
            <person name="Bills G."/>
            <person name="Bluhm B."/>
            <person name="Cannon C."/>
            <person name="Castanera R."/>
            <person name="Culley D."/>
            <person name="Daum C."/>
            <person name="Ezra D."/>
            <person name="Gonzalez J."/>
            <person name="Henrissat B."/>
            <person name="Kuo A."/>
            <person name="Liang C."/>
            <person name="Lipzen A."/>
            <person name="Lutzoni F."/>
            <person name="Magnuson J."/>
            <person name="Mondo S."/>
            <person name="Nolan M."/>
            <person name="Ohm R."/>
            <person name="Pangilinan J."/>
            <person name="Park H.-J."/>
            <person name="Ramirez L."/>
            <person name="Alfaro M."/>
            <person name="Sun H."/>
            <person name="Tritt A."/>
            <person name="Yoshinaga Y."/>
            <person name="Zwiers L.-H."/>
            <person name="Turgeon B."/>
            <person name="Goodwin S."/>
            <person name="Spatafora J."/>
            <person name="Crous P."/>
            <person name="Grigoriev I."/>
        </authorList>
    </citation>
    <scope>NUCLEOTIDE SEQUENCE</scope>
    <source>
        <strain evidence="2">CBS 207.26</strain>
    </source>
</reference>
<evidence type="ECO:0008006" key="4">
    <source>
        <dbReference type="Google" id="ProtNLM"/>
    </source>
</evidence>
<dbReference type="AlphaFoldDB" id="A0A6A6EPL5"/>
<evidence type="ECO:0000313" key="2">
    <source>
        <dbReference type="EMBL" id="KAF2192719.1"/>
    </source>
</evidence>
<accession>A0A6A6EPL5</accession>
<name>A0A6A6EPL5_9PEZI</name>
<dbReference type="EMBL" id="ML994615">
    <property type="protein sequence ID" value="KAF2192719.1"/>
    <property type="molecule type" value="Genomic_DNA"/>
</dbReference>
<feature type="signal peptide" evidence="1">
    <location>
        <begin position="1"/>
        <end position="22"/>
    </location>
</feature>